<sequence length="444" mass="49168">MDTRADTRQNDDELADYLASLDRDTCYRVDAVLKDGRLERTELVYFVGENGAELGPFVRKYLDAETGLGRAYQALFDVQRRGARLVHLPRVIECHWRDGRFVVVMEYVKGETLAACAGRLGDASARLDLVRRAFPDLCDAVGELHERFDPPIIHRDLTPSNVMVSLPEGRGPAAVTLIDLGIARRFREGAEHDTTHFGTRAYAPPEQFGFGQTDVTSDVYALGMLLFFCLTGREPTPADREARFAVPDVPEAFRKVIVCATELDPTRRYASARALRDAVTQALAQDTGSATEEGTHGEKNLTQRPVMPTPPFEPPIFDEPHAPHGLRGAVAQLLARVPRWLGAVWDVVVVGVTAVFVIGCVMAVVDPTPENASWPLWYLVLSYLCCALMFLVGGYLLLDRRPLRREIPALARLTVARETRVGLLAICALVAFWIVVSLAVQPTF</sequence>
<keyword evidence="8" id="KW-1133">Transmembrane helix</keyword>
<keyword evidence="8" id="KW-0812">Transmembrane</keyword>
<feature type="transmembrane region" description="Helical" evidence="8">
    <location>
        <begin position="376"/>
        <end position="398"/>
    </location>
</feature>
<evidence type="ECO:0000256" key="6">
    <source>
        <dbReference type="ARBA" id="ARBA00022840"/>
    </source>
</evidence>
<dbReference type="EC" id="2.7.11.1" evidence="1"/>
<dbReference type="PROSITE" id="PS50011">
    <property type="entry name" value="PROTEIN_KINASE_DOM"/>
    <property type="match status" value="1"/>
</dbReference>
<keyword evidence="2" id="KW-0723">Serine/threonine-protein kinase</keyword>
<keyword evidence="4" id="KW-0547">Nucleotide-binding</keyword>
<evidence type="ECO:0000256" key="4">
    <source>
        <dbReference type="ARBA" id="ARBA00022741"/>
    </source>
</evidence>
<proteinExistence type="predicted"/>
<dbReference type="InterPro" id="IPR011009">
    <property type="entry name" value="Kinase-like_dom_sf"/>
</dbReference>
<evidence type="ECO:0000313" key="11">
    <source>
        <dbReference type="Proteomes" id="UP000712527"/>
    </source>
</evidence>
<reference evidence="10 11" key="1">
    <citation type="journal article" date="2021" name="Sci. Rep.">
        <title>The distribution of antibiotic resistance genes in chicken gut microbiota commensals.</title>
        <authorList>
            <person name="Juricova H."/>
            <person name="Matiasovicova J."/>
            <person name="Kubasova T."/>
            <person name="Cejkova D."/>
            <person name="Rychlik I."/>
        </authorList>
    </citation>
    <scope>NUCLEOTIDE SEQUENCE [LARGE SCALE GENOMIC DNA]</scope>
    <source>
        <strain evidence="10 11">An794</strain>
    </source>
</reference>
<evidence type="ECO:0000256" key="1">
    <source>
        <dbReference type="ARBA" id="ARBA00012513"/>
    </source>
</evidence>
<evidence type="ECO:0000256" key="5">
    <source>
        <dbReference type="ARBA" id="ARBA00022777"/>
    </source>
</evidence>
<dbReference type="EMBL" id="JACSNQ010000012">
    <property type="protein sequence ID" value="MBM6775184.1"/>
    <property type="molecule type" value="Genomic_DNA"/>
</dbReference>
<evidence type="ECO:0000259" key="9">
    <source>
        <dbReference type="PROSITE" id="PS50011"/>
    </source>
</evidence>
<keyword evidence="6" id="KW-0067">ATP-binding</keyword>
<dbReference type="InterPro" id="IPR000719">
    <property type="entry name" value="Prot_kinase_dom"/>
</dbReference>
<evidence type="ECO:0000256" key="2">
    <source>
        <dbReference type="ARBA" id="ARBA00022527"/>
    </source>
</evidence>
<keyword evidence="8" id="KW-0472">Membrane</keyword>
<dbReference type="PANTHER" id="PTHR43289:SF6">
    <property type="entry name" value="SERINE_THREONINE-PROTEIN KINASE NEKL-3"/>
    <property type="match status" value="1"/>
</dbReference>
<evidence type="ECO:0000256" key="3">
    <source>
        <dbReference type="ARBA" id="ARBA00022679"/>
    </source>
</evidence>
<organism evidence="10 11">
    <name type="scientific">Olsenella profusa</name>
    <dbReference type="NCBI Taxonomy" id="138595"/>
    <lineage>
        <taxon>Bacteria</taxon>
        <taxon>Bacillati</taxon>
        <taxon>Actinomycetota</taxon>
        <taxon>Coriobacteriia</taxon>
        <taxon>Coriobacteriales</taxon>
        <taxon>Atopobiaceae</taxon>
        <taxon>Olsenella</taxon>
    </lineage>
</organism>
<dbReference type="Pfam" id="PF00069">
    <property type="entry name" value="Pkinase"/>
    <property type="match status" value="1"/>
</dbReference>
<feature type="transmembrane region" description="Helical" evidence="8">
    <location>
        <begin position="343"/>
        <end position="364"/>
    </location>
</feature>
<dbReference type="PROSITE" id="PS00109">
    <property type="entry name" value="PROTEIN_KINASE_TYR"/>
    <property type="match status" value="1"/>
</dbReference>
<evidence type="ECO:0000256" key="7">
    <source>
        <dbReference type="SAM" id="MobiDB-lite"/>
    </source>
</evidence>
<comment type="caution">
    <text evidence="10">The sequence shown here is derived from an EMBL/GenBank/DDBJ whole genome shotgun (WGS) entry which is preliminary data.</text>
</comment>
<feature type="region of interest" description="Disordered" evidence="7">
    <location>
        <begin position="284"/>
        <end position="305"/>
    </location>
</feature>
<dbReference type="SMART" id="SM00220">
    <property type="entry name" value="S_TKc"/>
    <property type="match status" value="1"/>
</dbReference>
<dbReference type="InterPro" id="IPR008266">
    <property type="entry name" value="Tyr_kinase_AS"/>
</dbReference>
<dbReference type="RefSeq" id="WP_204793528.1">
    <property type="nucleotide sequence ID" value="NZ_JACSNQ010000012.1"/>
</dbReference>
<evidence type="ECO:0000256" key="8">
    <source>
        <dbReference type="SAM" id="Phobius"/>
    </source>
</evidence>
<dbReference type="SUPFAM" id="SSF56112">
    <property type="entry name" value="Protein kinase-like (PK-like)"/>
    <property type="match status" value="1"/>
</dbReference>
<dbReference type="Proteomes" id="UP000712527">
    <property type="component" value="Unassembled WGS sequence"/>
</dbReference>
<feature type="domain" description="Protein kinase" evidence="9">
    <location>
        <begin position="27"/>
        <end position="307"/>
    </location>
</feature>
<dbReference type="PANTHER" id="PTHR43289">
    <property type="entry name" value="MITOGEN-ACTIVATED PROTEIN KINASE KINASE KINASE 20-RELATED"/>
    <property type="match status" value="1"/>
</dbReference>
<accession>A0ABS2F2H0</accession>
<dbReference type="GO" id="GO:0016301">
    <property type="term" value="F:kinase activity"/>
    <property type="evidence" value="ECO:0007669"/>
    <property type="project" value="UniProtKB-KW"/>
</dbReference>
<dbReference type="Gene3D" id="1.10.510.10">
    <property type="entry name" value="Transferase(Phosphotransferase) domain 1"/>
    <property type="match status" value="1"/>
</dbReference>
<evidence type="ECO:0000313" key="10">
    <source>
        <dbReference type="EMBL" id="MBM6775184.1"/>
    </source>
</evidence>
<protein>
    <recommendedName>
        <fullName evidence="1">non-specific serine/threonine protein kinase</fullName>
        <ecNumber evidence="1">2.7.11.1</ecNumber>
    </recommendedName>
</protein>
<name>A0ABS2F2H0_9ACTN</name>
<keyword evidence="5 10" id="KW-0418">Kinase</keyword>
<keyword evidence="3" id="KW-0808">Transferase</keyword>
<keyword evidence="11" id="KW-1185">Reference proteome</keyword>
<feature type="transmembrane region" description="Helical" evidence="8">
    <location>
        <begin position="419"/>
        <end position="440"/>
    </location>
</feature>
<gene>
    <name evidence="10" type="ORF">H9X80_06465</name>
</gene>